<sequence length="281" mass="32617">MNIKVSVIVPCYNQSQFLDEALTSVYNQTAKDWECIIVDDGSKDQTKEVAKTWCDKDSRFSYTYQENAGLSAARNKGINNAKGMYVLPLDADDKIADNYLALALNTFKTDETVKVVYANAEKFGAVSGKWNLKDFSLRNLSRNNMIFCSALFRKSDWERIGGYDVNMLYGWEDWELWIAMLKNGGEVVKLQNTCFYYRIKENSMLTSIDRNKADYLLNHLNVKHADFFVKHYGTFQDLDREIKMLKETHKTQMSSEKYVIDVFFSKFLGFSVFGKYKKNRN</sequence>
<organism evidence="2 3">
    <name type="scientific">Algibacter lectus</name>
    <dbReference type="NCBI Taxonomy" id="221126"/>
    <lineage>
        <taxon>Bacteria</taxon>
        <taxon>Pseudomonadati</taxon>
        <taxon>Bacteroidota</taxon>
        <taxon>Flavobacteriia</taxon>
        <taxon>Flavobacteriales</taxon>
        <taxon>Flavobacteriaceae</taxon>
        <taxon>Algibacter</taxon>
    </lineage>
</organism>
<protein>
    <submittedName>
        <fullName evidence="2">Glycosyl transferase family 2</fullName>
    </submittedName>
</protein>
<reference evidence="2 3" key="1">
    <citation type="submission" date="2019-03" db="EMBL/GenBank/DDBJ databases">
        <title>Genomic Encyclopedia of Type Strains, Phase III (KMG-III): the genomes of soil and plant-associated and newly described type strains.</title>
        <authorList>
            <person name="Whitman W."/>
        </authorList>
    </citation>
    <scope>NUCLEOTIDE SEQUENCE [LARGE SCALE GENOMIC DNA]</scope>
    <source>
        <strain evidence="2 3">CECT 8301</strain>
    </source>
</reference>
<dbReference type="InterPro" id="IPR050834">
    <property type="entry name" value="Glycosyltransf_2"/>
</dbReference>
<evidence type="ECO:0000313" key="3">
    <source>
        <dbReference type="Proteomes" id="UP000294824"/>
    </source>
</evidence>
<dbReference type="PANTHER" id="PTHR43685:SF2">
    <property type="entry name" value="GLYCOSYLTRANSFERASE 2-LIKE DOMAIN-CONTAINING PROTEIN"/>
    <property type="match status" value="1"/>
</dbReference>
<name>A0A4R8ML35_9FLAO</name>
<keyword evidence="3" id="KW-1185">Reference proteome</keyword>
<proteinExistence type="predicted"/>
<dbReference type="RefSeq" id="WP_133967068.1">
    <property type="nucleotide sequence ID" value="NZ_SORL01000007.1"/>
</dbReference>
<comment type="caution">
    <text evidence="2">The sequence shown here is derived from an EMBL/GenBank/DDBJ whole genome shotgun (WGS) entry which is preliminary data.</text>
</comment>
<dbReference type="PANTHER" id="PTHR43685">
    <property type="entry name" value="GLYCOSYLTRANSFERASE"/>
    <property type="match status" value="1"/>
</dbReference>
<feature type="domain" description="Glycosyltransferase 2-like" evidence="1">
    <location>
        <begin position="6"/>
        <end position="161"/>
    </location>
</feature>
<dbReference type="GO" id="GO:0016740">
    <property type="term" value="F:transferase activity"/>
    <property type="evidence" value="ECO:0007669"/>
    <property type="project" value="UniProtKB-KW"/>
</dbReference>
<dbReference type="InterPro" id="IPR001173">
    <property type="entry name" value="Glyco_trans_2-like"/>
</dbReference>
<gene>
    <name evidence="2" type="ORF">DFQ06_1688</name>
</gene>
<keyword evidence="2" id="KW-0808">Transferase</keyword>
<dbReference type="GO" id="GO:0044010">
    <property type="term" value="P:single-species biofilm formation"/>
    <property type="evidence" value="ECO:0007669"/>
    <property type="project" value="TreeGrafter"/>
</dbReference>
<accession>A0A4R8ML35</accession>
<evidence type="ECO:0000313" key="2">
    <source>
        <dbReference type="EMBL" id="TDY64766.1"/>
    </source>
</evidence>
<dbReference type="CDD" id="cd00761">
    <property type="entry name" value="Glyco_tranf_GTA_type"/>
    <property type="match status" value="1"/>
</dbReference>
<dbReference type="InterPro" id="IPR029044">
    <property type="entry name" value="Nucleotide-diphossugar_trans"/>
</dbReference>
<dbReference type="EMBL" id="SORL01000007">
    <property type="protein sequence ID" value="TDY64766.1"/>
    <property type="molecule type" value="Genomic_DNA"/>
</dbReference>
<dbReference type="Gene3D" id="3.90.550.10">
    <property type="entry name" value="Spore Coat Polysaccharide Biosynthesis Protein SpsA, Chain A"/>
    <property type="match status" value="1"/>
</dbReference>
<dbReference type="SUPFAM" id="SSF53448">
    <property type="entry name" value="Nucleotide-diphospho-sugar transferases"/>
    <property type="match status" value="1"/>
</dbReference>
<dbReference type="Pfam" id="PF00535">
    <property type="entry name" value="Glycos_transf_2"/>
    <property type="match status" value="1"/>
</dbReference>
<dbReference type="Proteomes" id="UP000294824">
    <property type="component" value="Unassembled WGS sequence"/>
</dbReference>
<evidence type="ECO:0000259" key="1">
    <source>
        <dbReference type="Pfam" id="PF00535"/>
    </source>
</evidence>
<dbReference type="AlphaFoldDB" id="A0A4R8ML35"/>